<dbReference type="PANTHER" id="PTHR13822:SF10">
    <property type="entry name" value="ATP SYNTHASE EPSILON CHAIN, CHLOROPLASTIC"/>
    <property type="match status" value="1"/>
</dbReference>
<evidence type="ECO:0000256" key="1">
    <source>
        <dbReference type="ARBA" id="ARBA00003543"/>
    </source>
</evidence>
<dbReference type="Proteomes" id="UP000270673">
    <property type="component" value="Chromosome"/>
</dbReference>
<accession>A0A3Q9IPT5</accession>
<reference evidence="11 12" key="1">
    <citation type="submission" date="2018-10" db="EMBL/GenBank/DDBJ databases">
        <title>Butyricimonas faecalis sp. nov., isolated from human faeces and emended description of the genus Butyricimonas.</title>
        <authorList>
            <person name="Le Roy T."/>
            <person name="Van der Smissen P."/>
            <person name="Paquot A."/>
            <person name="Delzenne N."/>
            <person name="Muccioli G."/>
            <person name="Collet J.-F."/>
            <person name="Cani P.D."/>
        </authorList>
    </citation>
    <scope>NUCLEOTIDE SEQUENCE [LARGE SCALE GENOMIC DNA]</scope>
    <source>
        <strain evidence="11 12">H184</strain>
    </source>
</reference>
<comment type="subunit">
    <text evidence="9">F-type ATPases have 2 components, CF(1) - the catalytic core - and CF(0) - the membrane proton channel. CF(1) has five subunits: alpha(3), beta(3), gamma(1), delta(1), epsilon(1). CF(0) has three main subunits: a, b and c.</text>
</comment>
<evidence type="ECO:0000259" key="10">
    <source>
        <dbReference type="Pfam" id="PF02823"/>
    </source>
</evidence>
<dbReference type="EC" id="3.6.3.14" evidence="11"/>
<dbReference type="InterPro" id="IPR001469">
    <property type="entry name" value="ATP_synth_F1_dsu/esu"/>
</dbReference>
<keyword evidence="11" id="KW-0378">Hydrolase</keyword>
<dbReference type="InterPro" id="IPR036771">
    <property type="entry name" value="ATPsynth_dsu/esu_N"/>
</dbReference>
<dbReference type="CDD" id="cd12152">
    <property type="entry name" value="F1-ATPase_delta"/>
    <property type="match status" value="1"/>
</dbReference>
<evidence type="ECO:0000256" key="4">
    <source>
        <dbReference type="ARBA" id="ARBA00022448"/>
    </source>
</evidence>
<dbReference type="InterPro" id="IPR020546">
    <property type="entry name" value="ATP_synth_F1_dsu/esu_N"/>
</dbReference>
<comment type="subcellular location">
    <subcellularLocation>
        <location evidence="2">Endomembrane system</location>
        <topology evidence="2">Peripheral membrane protein</topology>
    </subcellularLocation>
</comment>
<keyword evidence="8 9" id="KW-0066">ATP synthesis</keyword>
<evidence type="ECO:0000313" key="11">
    <source>
        <dbReference type="EMBL" id="AZS29287.1"/>
    </source>
</evidence>
<evidence type="ECO:0000256" key="2">
    <source>
        <dbReference type="ARBA" id="ARBA00004184"/>
    </source>
</evidence>
<evidence type="ECO:0000313" key="12">
    <source>
        <dbReference type="Proteomes" id="UP000270673"/>
    </source>
</evidence>
<dbReference type="AlphaFoldDB" id="A0A3Q9IPT5"/>
<keyword evidence="6" id="KW-0472">Membrane</keyword>
<organism evidence="11 12">
    <name type="scientific">Butyricimonas faecalis</name>
    <dbReference type="NCBI Taxonomy" id="2093856"/>
    <lineage>
        <taxon>Bacteria</taxon>
        <taxon>Pseudomonadati</taxon>
        <taxon>Bacteroidota</taxon>
        <taxon>Bacteroidia</taxon>
        <taxon>Bacteroidales</taxon>
        <taxon>Odoribacteraceae</taxon>
        <taxon>Butyricimonas</taxon>
    </lineage>
</organism>
<comment type="similarity">
    <text evidence="3 9">Belongs to the ATPase epsilon chain family.</text>
</comment>
<dbReference type="GO" id="GO:0046933">
    <property type="term" value="F:proton-transporting ATP synthase activity, rotational mechanism"/>
    <property type="evidence" value="ECO:0007669"/>
    <property type="project" value="InterPro"/>
</dbReference>
<keyword evidence="4 9" id="KW-0813">Transport</keyword>
<name>A0A3Q9IPT5_9BACT</name>
<dbReference type="GO" id="GO:0012505">
    <property type="term" value="C:endomembrane system"/>
    <property type="evidence" value="ECO:0007669"/>
    <property type="project" value="UniProtKB-SubCell"/>
</dbReference>
<dbReference type="EMBL" id="CP032819">
    <property type="protein sequence ID" value="AZS29287.1"/>
    <property type="molecule type" value="Genomic_DNA"/>
</dbReference>
<gene>
    <name evidence="11" type="primary">atpC</name>
    <name evidence="11" type="ORF">D8S85_06740</name>
</gene>
<feature type="domain" description="ATP synthase F1 complex delta/epsilon subunit N-terminal" evidence="10">
    <location>
        <begin position="2"/>
        <end position="75"/>
    </location>
</feature>
<evidence type="ECO:0000256" key="5">
    <source>
        <dbReference type="ARBA" id="ARBA00023065"/>
    </source>
</evidence>
<keyword evidence="7 9" id="KW-0139">CF(1)</keyword>
<dbReference type="PANTHER" id="PTHR13822">
    <property type="entry name" value="ATP SYNTHASE DELTA/EPSILON CHAIN"/>
    <property type="match status" value="1"/>
</dbReference>
<dbReference type="GO" id="GO:0045259">
    <property type="term" value="C:proton-transporting ATP synthase complex"/>
    <property type="evidence" value="ECO:0007669"/>
    <property type="project" value="UniProtKB-KW"/>
</dbReference>
<evidence type="ECO:0000256" key="9">
    <source>
        <dbReference type="RuleBase" id="RU003656"/>
    </source>
</evidence>
<dbReference type="GO" id="GO:0016787">
    <property type="term" value="F:hydrolase activity"/>
    <property type="evidence" value="ECO:0007669"/>
    <property type="project" value="UniProtKB-KW"/>
</dbReference>
<comment type="function">
    <text evidence="1">Produces ATP from ADP in the presence of a proton gradient across the membrane.</text>
</comment>
<keyword evidence="12" id="KW-1185">Reference proteome</keyword>
<evidence type="ECO:0000256" key="6">
    <source>
        <dbReference type="ARBA" id="ARBA00023136"/>
    </source>
</evidence>
<keyword evidence="5 9" id="KW-0406">Ion transport</keyword>
<dbReference type="NCBIfam" id="TIGR01216">
    <property type="entry name" value="ATP_synt_epsi"/>
    <property type="match status" value="1"/>
</dbReference>
<dbReference type="SUPFAM" id="SSF51344">
    <property type="entry name" value="Epsilon subunit of F1F0-ATP synthase N-terminal domain"/>
    <property type="match status" value="1"/>
</dbReference>
<dbReference type="RefSeq" id="WP_106480035.1">
    <property type="nucleotide sequence ID" value="NZ_CP032819.1"/>
</dbReference>
<evidence type="ECO:0000256" key="7">
    <source>
        <dbReference type="ARBA" id="ARBA00023196"/>
    </source>
</evidence>
<dbReference type="Gene3D" id="2.60.15.10">
    <property type="entry name" value="F0F1 ATP synthase delta/epsilon subunit, N-terminal"/>
    <property type="match status" value="1"/>
</dbReference>
<sequence>MILKIVSPERVIYKGEVQMVKLPGTVGQFTVLENHAPLVSTLTPGQIVYKGAEEEKSVQIRGGVVEVRDNNVVVCIN</sequence>
<dbReference type="OrthoDB" id="5294255at2"/>
<evidence type="ECO:0000256" key="3">
    <source>
        <dbReference type="ARBA" id="ARBA00005712"/>
    </source>
</evidence>
<proteinExistence type="inferred from homology"/>
<protein>
    <submittedName>
        <fullName evidence="11">ATP synthase F1 subunit epsilon</fullName>
        <ecNumber evidence="11">3.6.3.14</ecNumber>
    </submittedName>
</protein>
<dbReference type="KEGG" id="buy:D8S85_06740"/>
<evidence type="ECO:0000256" key="8">
    <source>
        <dbReference type="ARBA" id="ARBA00023310"/>
    </source>
</evidence>
<dbReference type="Pfam" id="PF02823">
    <property type="entry name" value="ATP-synt_DE_N"/>
    <property type="match status" value="1"/>
</dbReference>